<keyword evidence="2" id="KW-0560">Oxidoreductase</keyword>
<dbReference type="RefSeq" id="WP_239087370.1">
    <property type="nucleotide sequence ID" value="NZ_BOMK01000021.1"/>
</dbReference>
<accession>A0A7W7I3W7</accession>
<dbReference type="AlphaFoldDB" id="A0A7W7I3W7"/>
<evidence type="ECO:0000259" key="1">
    <source>
        <dbReference type="PROSITE" id="PS51819"/>
    </source>
</evidence>
<gene>
    <name evidence="2" type="ORF">BJ971_006516</name>
</gene>
<dbReference type="EMBL" id="JACHNH010000001">
    <property type="protein sequence ID" value="MBB4765960.1"/>
    <property type="molecule type" value="Genomic_DNA"/>
</dbReference>
<keyword evidence="2" id="KW-0223">Dioxygenase</keyword>
<dbReference type="InterPro" id="IPR029068">
    <property type="entry name" value="Glyas_Bleomycin-R_OHBP_Dase"/>
</dbReference>
<dbReference type="PROSITE" id="PS51819">
    <property type="entry name" value="VOC"/>
    <property type="match status" value="1"/>
</dbReference>
<keyword evidence="3" id="KW-1185">Reference proteome</keyword>
<sequence length="112" mass="12536">MTNLERSVTFYREMLGFYEIDSGSSSAVLASGDTRLVLRKVHDLSSVAGRLIYLNLEVGDVEAVYEDLMSKGVTFVHGPRPVNRGGKLELWAASFHDPDNHNIAITQWRAIR</sequence>
<dbReference type="Gene3D" id="3.10.180.10">
    <property type="entry name" value="2,3-Dihydroxybiphenyl 1,2-Dioxygenase, domain 1"/>
    <property type="match status" value="1"/>
</dbReference>
<protein>
    <submittedName>
        <fullName evidence="2">Catechol 2,3-dioxygenase-like lactoylglutathione lyase family enzyme</fullName>
    </submittedName>
</protein>
<dbReference type="InterPro" id="IPR037523">
    <property type="entry name" value="VOC_core"/>
</dbReference>
<feature type="domain" description="VOC" evidence="1">
    <location>
        <begin position="1"/>
        <end position="108"/>
    </location>
</feature>
<reference evidence="2 3" key="1">
    <citation type="submission" date="2020-08" db="EMBL/GenBank/DDBJ databases">
        <title>Sequencing the genomes of 1000 actinobacteria strains.</title>
        <authorList>
            <person name="Klenk H.-P."/>
        </authorList>
    </citation>
    <scope>NUCLEOTIDE SEQUENCE [LARGE SCALE GENOMIC DNA]</scope>
    <source>
        <strain evidence="2 3">DSM 43149</strain>
    </source>
</reference>
<dbReference type="GO" id="GO:0051213">
    <property type="term" value="F:dioxygenase activity"/>
    <property type="evidence" value="ECO:0007669"/>
    <property type="project" value="UniProtKB-KW"/>
</dbReference>
<dbReference type="Proteomes" id="UP000578112">
    <property type="component" value="Unassembled WGS sequence"/>
</dbReference>
<comment type="caution">
    <text evidence="2">The sequence shown here is derived from an EMBL/GenBank/DDBJ whole genome shotgun (WGS) entry which is preliminary data.</text>
</comment>
<dbReference type="SUPFAM" id="SSF54593">
    <property type="entry name" value="Glyoxalase/Bleomycin resistance protein/Dihydroxybiphenyl dioxygenase"/>
    <property type="match status" value="1"/>
</dbReference>
<keyword evidence="2" id="KW-0456">Lyase</keyword>
<evidence type="ECO:0000313" key="3">
    <source>
        <dbReference type="Proteomes" id="UP000578112"/>
    </source>
</evidence>
<proteinExistence type="predicted"/>
<name>A0A7W7I3W7_9ACTN</name>
<dbReference type="GO" id="GO:0016829">
    <property type="term" value="F:lyase activity"/>
    <property type="evidence" value="ECO:0007669"/>
    <property type="project" value="UniProtKB-KW"/>
</dbReference>
<organism evidence="2 3">
    <name type="scientific">Actinoplanes digitatis</name>
    <dbReference type="NCBI Taxonomy" id="1868"/>
    <lineage>
        <taxon>Bacteria</taxon>
        <taxon>Bacillati</taxon>
        <taxon>Actinomycetota</taxon>
        <taxon>Actinomycetes</taxon>
        <taxon>Micromonosporales</taxon>
        <taxon>Micromonosporaceae</taxon>
        <taxon>Actinoplanes</taxon>
    </lineage>
</organism>
<evidence type="ECO:0000313" key="2">
    <source>
        <dbReference type="EMBL" id="MBB4765960.1"/>
    </source>
</evidence>
<dbReference type="Pfam" id="PF00903">
    <property type="entry name" value="Glyoxalase"/>
    <property type="match status" value="1"/>
</dbReference>
<dbReference type="InterPro" id="IPR004360">
    <property type="entry name" value="Glyas_Fos-R_dOase_dom"/>
</dbReference>